<feature type="compositionally biased region" description="Basic and acidic residues" evidence="1">
    <location>
        <begin position="8"/>
        <end position="18"/>
    </location>
</feature>
<dbReference type="EMBL" id="JAMDMX010000022">
    <property type="protein sequence ID" value="MCY9692880.1"/>
    <property type="molecule type" value="Genomic_DNA"/>
</dbReference>
<feature type="region of interest" description="Disordered" evidence="1">
    <location>
        <begin position="1"/>
        <end position="73"/>
    </location>
</feature>
<gene>
    <name evidence="2" type="ORF">M5X19_08215</name>
</gene>
<keyword evidence="3" id="KW-1185">Reference proteome</keyword>
<proteinExistence type="predicted"/>
<evidence type="ECO:0000313" key="2">
    <source>
        <dbReference type="EMBL" id="MCY9692880.1"/>
    </source>
</evidence>
<evidence type="ECO:0000313" key="3">
    <source>
        <dbReference type="Proteomes" id="UP001527099"/>
    </source>
</evidence>
<dbReference type="RefSeq" id="WP_268614464.1">
    <property type="nucleotide sequence ID" value="NZ_JAMDMX010000022.1"/>
</dbReference>
<sequence>MLVNRQMYAERAEKDFSPSEKYQSAAEKSKKDVSELTGSAAAHPKDNQGSRSRGLRQTPSQQRSCRSNRYRHK</sequence>
<reference evidence="2 3" key="1">
    <citation type="submission" date="2022-05" db="EMBL/GenBank/DDBJ databases">
        <title>Genome Sequencing of Bee-Associated Microbes.</title>
        <authorList>
            <person name="Dunlap C."/>
        </authorList>
    </citation>
    <scope>NUCLEOTIDE SEQUENCE [LARGE SCALE GENOMIC DNA]</scope>
    <source>
        <strain evidence="2 3">NRRL B-14421</strain>
    </source>
</reference>
<name>A0ABT4G9M0_9BACL</name>
<feature type="compositionally biased region" description="Polar residues" evidence="1">
    <location>
        <begin position="49"/>
        <end position="65"/>
    </location>
</feature>
<evidence type="ECO:0000256" key="1">
    <source>
        <dbReference type="SAM" id="MobiDB-lite"/>
    </source>
</evidence>
<comment type="caution">
    <text evidence="2">The sequence shown here is derived from an EMBL/GenBank/DDBJ whole genome shotgun (WGS) entry which is preliminary data.</text>
</comment>
<organism evidence="2 3">
    <name type="scientific">Paenibacillus alginolyticus</name>
    <dbReference type="NCBI Taxonomy" id="59839"/>
    <lineage>
        <taxon>Bacteria</taxon>
        <taxon>Bacillati</taxon>
        <taxon>Bacillota</taxon>
        <taxon>Bacilli</taxon>
        <taxon>Bacillales</taxon>
        <taxon>Paenibacillaceae</taxon>
        <taxon>Paenibacillus</taxon>
    </lineage>
</organism>
<protein>
    <submittedName>
        <fullName evidence="2">Uncharacterized protein</fullName>
    </submittedName>
</protein>
<accession>A0ABT4G9M0</accession>
<dbReference type="Proteomes" id="UP001527099">
    <property type="component" value="Unassembled WGS sequence"/>
</dbReference>